<dbReference type="GO" id="GO:0009103">
    <property type="term" value="P:lipopolysaccharide biosynthetic process"/>
    <property type="evidence" value="ECO:0007669"/>
    <property type="project" value="TreeGrafter"/>
</dbReference>
<reference evidence="2 3" key="2">
    <citation type="journal article" date="2011" name="Stand. Genomic Sci.">
        <title>Complete genome sequence of Bacteroides helcogenes type strain (P 36-108).</title>
        <authorList>
            <person name="Pati A."/>
            <person name="Gronow S."/>
            <person name="Zeytun A."/>
            <person name="Lapidus A."/>
            <person name="Nolan M."/>
            <person name="Hammon N."/>
            <person name="Deshpande S."/>
            <person name="Cheng J.F."/>
            <person name="Tapia R."/>
            <person name="Han C."/>
            <person name="Goodwin L."/>
            <person name="Pitluck S."/>
            <person name="Liolios K."/>
            <person name="Pagani I."/>
            <person name="Ivanova N."/>
            <person name="Mavromatis K."/>
            <person name="Chen A."/>
            <person name="Palaniappan K."/>
            <person name="Land M."/>
            <person name="Hauser L."/>
            <person name="Chang Y.J."/>
            <person name="Jeffries C.D."/>
            <person name="Detter J.C."/>
            <person name="Brambilla E."/>
            <person name="Rohde M."/>
            <person name="Goker M."/>
            <person name="Woyke T."/>
            <person name="Bristow J."/>
            <person name="Eisen J.A."/>
            <person name="Markowitz V."/>
            <person name="Hugenholtz P."/>
            <person name="Kyrpides N.C."/>
            <person name="Klenk H.P."/>
            <person name="Lucas S."/>
        </authorList>
    </citation>
    <scope>NUCLEOTIDE SEQUENCE [LARGE SCALE GENOMIC DNA]</scope>
    <source>
        <strain evidence="3">ATCC 35417 / DSM 20613 / JCM 6297 / CCUG 15421 / P 36-108</strain>
    </source>
</reference>
<dbReference type="Proteomes" id="UP000008630">
    <property type="component" value="Chromosome"/>
</dbReference>
<sequence>MKVAVIDCSVTGHRETYYKEFTRTWAALGEEVLLIAPREPETGSIAAFKRTGARPLLPLPTGQPLRKKITVMRNALIRLRNLATLRRQLVDFRPDLVYFPCLDDILPTFAPIALFNRLLPYSWSGLLVQSALPPYKPGMPDVRPFLRSRHCRGIGVLNEYSTDELKDFQTNICRLPDFADLSAPDETYPLLHTLKKHAGGRRIISLLGSIGTRKGIGLLLSTIPFLPEDEYFFLIAGKSWLTETQNLELKSFEASRNNCLFSLTHIPDEACFNALVSASDVLFAAYRKFTGSSNLLTKAAAFGKPVIVSQGECMGKRVTDYGTGFAVPEEDPEACRTAIIRLCREGTPSPEGLTRYASEHSQDKLADILRQLITNK</sequence>
<dbReference type="STRING" id="693979.Bache_0860"/>
<dbReference type="EMBL" id="CP002352">
    <property type="protein sequence ID" value="ADV42877.1"/>
    <property type="molecule type" value="Genomic_DNA"/>
</dbReference>
<dbReference type="KEGG" id="bhl:Bache_0860"/>
<evidence type="ECO:0000313" key="3">
    <source>
        <dbReference type="Proteomes" id="UP000008630"/>
    </source>
</evidence>
<protein>
    <submittedName>
        <fullName evidence="2">Glycosyl transferase group 1</fullName>
    </submittedName>
</protein>
<dbReference type="Pfam" id="PF13692">
    <property type="entry name" value="Glyco_trans_1_4"/>
    <property type="match status" value="1"/>
</dbReference>
<dbReference type="SUPFAM" id="SSF53756">
    <property type="entry name" value="UDP-Glycosyltransferase/glycogen phosphorylase"/>
    <property type="match status" value="1"/>
</dbReference>
<dbReference type="OrthoDB" id="1024006at2"/>
<reference key="1">
    <citation type="submission" date="2010-11" db="EMBL/GenBank/DDBJ databases">
        <title>The complete genome of Bacteroides helcogenes P 36-108.</title>
        <authorList>
            <consortium name="US DOE Joint Genome Institute (JGI-PGF)"/>
            <person name="Lucas S."/>
            <person name="Copeland A."/>
            <person name="Lapidus A."/>
            <person name="Bruce D."/>
            <person name="Goodwin L."/>
            <person name="Pitluck S."/>
            <person name="Kyrpides N."/>
            <person name="Mavromatis K."/>
            <person name="Ivanova N."/>
            <person name="Zeytun A."/>
            <person name="Brettin T."/>
            <person name="Detter J.C."/>
            <person name="Tapia R."/>
            <person name="Han C."/>
            <person name="Land M."/>
            <person name="Hauser L."/>
            <person name="Markowitz V."/>
            <person name="Cheng J.-F."/>
            <person name="Hugenholtz P."/>
            <person name="Woyke T."/>
            <person name="Wu D."/>
            <person name="Gronow S."/>
            <person name="Wellnitz S."/>
            <person name="Brambilla E."/>
            <person name="Klenk H.-P."/>
            <person name="Eisen J.A."/>
        </authorList>
    </citation>
    <scope>NUCLEOTIDE SEQUENCE</scope>
    <source>
        <strain>P 36-108</strain>
    </source>
</reference>
<gene>
    <name evidence="2" type="ordered locus">Bache_0860</name>
</gene>
<keyword evidence="3" id="KW-1185">Reference proteome</keyword>
<dbReference type="PANTHER" id="PTHR46401">
    <property type="entry name" value="GLYCOSYLTRANSFERASE WBBK-RELATED"/>
    <property type="match status" value="1"/>
</dbReference>
<dbReference type="HOGENOM" id="CLU_732910_0_0_10"/>
<dbReference type="eggNOG" id="COG0438">
    <property type="taxonomic scope" value="Bacteria"/>
</dbReference>
<proteinExistence type="predicted"/>
<dbReference type="AlphaFoldDB" id="E6SPI8"/>
<dbReference type="RefSeq" id="WP_013546490.1">
    <property type="nucleotide sequence ID" value="NC_014933.1"/>
</dbReference>
<name>E6SPI8_BACT6</name>
<dbReference type="PATRIC" id="fig|693979.3.peg.916"/>
<evidence type="ECO:0000313" key="2">
    <source>
        <dbReference type="EMBL" id="ADV42877.1"/>
    </source>
</evidence>
<dbReference type="Gene3D" id="3.40.50.2000">
    <property type="entry name" value="Glycogen Phosphorylase B"/>
    <property type="match status" value="2"/>
</dbReference>
<dbReference type="GO" id="GO:0016757">
    <property type="term" value="F:glycosyltransferase activity"/>
    <property type="evidence" value="ECO:0007669"/>
    <property type="project" value="TreeGrafter"/>
</dbReference>
<organism evidence="2 3">
    <name type="scientific">Bacteroides helcogenes (strain ATCC 35417 / DSM 20613 / JCM 6297 / CCUG 15421 / P 36-108)</name>
    <dbReference type="NCBI Taxonomy" id="693979"/>
    <lineage>
        <taxon>Bacteria</taxon>
        <taxon>Pseudomonadati</taxon>
        <taxon>Bacteroidota</taxon>
        <taxon>Bacteroidia</taxon>
        <taxon>Bacteroidales</taxon>
        <taxon>Bacteroidaceae</taxon>
        <taxon>Bacteroides</taxon>
    </lineage>
</organism>
<keyword evidence="1 2" id="KW-0808">Transferase</keyword>
<dbReference type="PANTHER" id="PTHR46401:SF2">
    <property type="entry name" value="GLYCOSYLTRANSFERASE WBBK-RELATED"/>
    <property type="match status" value="1"/>
</dbReference>
<evidence type="ECO:0000256" key="1">
    <source>
        <dbReference type="ARBA" id="ARBA00022679"/>
    </source>
</evidence>
<accession>E6SPI8</accession>